<evidence type="ECO:0000256" key="1">
    <source>
        <dbReference type="SAM" id="SignalP"/>
    </source>
</evidence>
<keyword evidence="1" id="KW-0732">Signal</keyword>
<dbReference type="Pfam" id="PF01551">
    <property type="entry name" value="Peptidase_M23"/>
    <property type="match status" value="1"/>
</dbReference>
<dbReference type="Gene3D" id="2.60.40.1590">
    <property type="entry name" value="Peptidoglycan hydrolase domains"/>
    <property type="match status" value="1"/>
</dbReference>
<dbReference type="PANTHER" id="PTHR21666:SF270">
    <property type="entry name" value="MUREIN HYDROLASE ACTIVATOR ENVC"/>
    <property type="match status" value="1"/>
</dbReference>
<gene>
    <name evidence="3" type="ORF">SAMN05421770_106188</name>
</gene>
<feature type="domain" description="M23ase beta-sheet core" evidence="2">
    <location>
        <begin position="183"/>
        <end position="277"/>
    </location>
</feature>
<sequence length="289" mass="31215">MTTTTRIRFALAFVLSAIAAQAQQPVTYTPTVIQSGSPILFRATLPEARALTGTWQKHPVTFTQAPDKSWYLLAGVDVEQTPGVYTLDLVETLASGATKHLTREIAVGAAHYRTGALTVAPSFLAPDPATVARAAEEKAIKDKAFATNTPQVLWSGDFARPVASAGTDSFGTRRTFNGKLASIHRGADFRAAMGTPVYASNEGIVLIAQQMFYEGGFVVLDHGQQFSSMYMHFSRIDVKPGEHIHKGQRLGLSGATGRVTGPHLHFAIRWQGAYLDPNLLLKLPLPANK</sequence>
<organism evidence="3 4">
    <name type="scientific">Granulicella rosea</name>
    <dbReference type="NCBI Taxonomy" id="474952"/>
    <lineage>
        <taxon>Bacteria</taxon>
        <taxon>Pseudomonadati</taxon>
        <taxon>Acidobacteriota</taxon>
        <taxon>Terriglobia</taxon>
        <taxon>Terriglobales</taxon>
        <taxon>Acidobacteriaceae</taxon>
        <taxon>Granulicella</taxon>
    </lineage>
</organism>
<proteinExistence type="predicted"/>
<dbReference type="PANTHER" id="PTHR21666">
    <property type="entry name" value="PEPTIDASE-RELATED"/>
    <property type="match status" value="1"/>
</dbReference>
<dbReference type="Proteomes" id="UP000198356">
    <property type="component" value="Unassembled WGS sequence"/>
</dbReference>
<protein>
    <submittedName>
        <fullName evidence="3">Murein DD-endopeptidase MepM and murein hydrolase activator NlpD, contain LysM domain</fullName>
    </submittedName>
</protein>
<reference evidence="3 4" key="1">
    <citation type="submission" date="2017-06" db="EMBL/GenBank/DDBJ databases">
        <authorList>
            <person name="Kim H.J."/>
            <person name="Triplett B.A."/>
        </authorList>
    </citation>
    <scope>NUCLEOTIDE SEQUENCE [LARGE SCALE GENOMIC DNA]</scope>
    <source>
        <strain evidence="3 4">DSM 18704</strain>
    </source>
</reference>
<dbReference type="CDD" id="cd12797">
    <property type="entry name" value="M23_peptidase"/>
    <property type="match status" value="1"/>
</dbReference>
<evidence type="ECO:0000313" key="3">
    <source>
        <dbReference type="EMBL" id="SNT26768.1"/>
    </source>
</evidence>
<dbReference type="InterPro" id="IPR011055">
    <property type="entry name" value="Dup_hybrid_motif"/>
</dbReference>
<feature type="chain" id="PRO_5013009214" evidence="1">
    <location>
        <begin position="23"/>
        <end position="289"/>
    </location>
</feature>
<name>A0A239LA16_9BACT</name>
<dbReference type="SUPFAM" id="SSF51261">
    <property type="entry name" value="Duplicated hybrid motif"/>
    <property type="match status" value="1"/>
</dbReference>
<evidence type="ECO:0000313" key="4">
    <source>
        <dbReference type="Proteomes" id="UP000198356"/>
    </source>
</evidence>
<evidence type="ECO:0000259" key="2">
    <source>
        <dbReference type="Pfam" id="PF01551"/>
    </source>
</evidence>
<accession>A0A239LA16</accession>
<keyword evidence="3" id="KW-0378">Hydrolase</keyword>
<dbReference type="GO" id="GO:0004222">
    <property type="term" value="F:metalloendopeptidase activity"/>
    <property type="evidence" value="ECO:0007669"/>
    <property type="project" value="TreeGrafter"/>
</dbReference>
<feature type="signal peptide" evidence="1">
    <location>
        <begin position="1"/>
        <end position="22"/>
    </location>
</feature>
<dbReference type="InterPro" id="IPR016047">
    <property type="entry name" value="M23ase_b-sheet_dom"/>
</dbReference>
<dbReference type="AlphaFoldDB" id="A0A239LA16"/>
<keyword evidence="4" id="KW-1185">Reference proteome</keyword>
<dbReference type="RefSeq" id="WP_089409515.1">
    <property type="nucleotide sequence ID" value="NZ_FZOU01000006.1"/>
</dbReference>
<dbReference type="InterPro" id="IPR050570">
    <property type="entry name" value="Cell_wall_metabolism_enzyme"/>
</dbReference>
<dbReference type="EMBL" id="FZOU01000006">
    <property type="protein sequence ID" value="SNT26768.1"/>
    <property type="molecule type" value="Genomic_DNA"/>
</dbReference>
<dbReference type="OrthoDB" id="9805799at2"/>
<dbReference type="Gene3D" id="2.70.70.10">
    <property type="entry name" value="Glucose Permease (Domain IIA)"/>
    <property type="match status" value="1"/>
</dbReference>